<evidence type="ECO:0000313" key="2">
    <source>
        <dbReference type="Proteomes" id="UP001221757"/>
    </source>
</evidence>
<dbReference type="Pfam" id="PF24681">
    <property type="entry name" value="Kelch_KLHDC2_KLHL20_DRC7"/>
    <property type="match status" value="1"/>
</dbReference>
<dbReference type="Gene3D" id="2.120.10.80">
    <property type="entry name" value="Kelch-type beta propeller"/>
    <property type="match status" value="2"/>
</dbReference>
<dbReference type="PANTHER" id="PTHR23244">
    <property type="entry name" value="KELCH REPEAT DOMAIN"/>
    <property type="match status" value="1"/>
</dbReference>
<protein>
    <submittedName>
        <fullName evidence="1">Uncharacterized protein</fullName>
    </submittedName>
</protein>
<evidence type="ECO:0000313" key="1">
    <source>
        <dbReference type="EMBL" id="KAJ7681286.1"/>
    </source>
</evidence>
<gene>
    <name evidence="1" type="ORF">B0H17DRAFT_1333769</name>
</gene>
<keyword evidence="2" id="KW-1185">Reference proteome</keyword>
<sequence>MASTDELKAALRERGMDWETFKVMMDSITEPPRPMAPVPRSSAPAQFSPNARGASLRLNAQRIQILLRNPFGLDDLCPANTADKTTCFVRSNVCKAIAERQWDTKKYSDARATYIRAASEMVATHLPLSDQVRTEVYTALAGWDGVDLMGCINGIIDCSRKLCDYATALRWLEEADTLKLNLDIARNLISPAFEWTRGEISSPDYYFERITTLCLASDVFLSMGNTASAVHRRWLADEILADLPAHLKTPQTMKLTPLLGSDILRLRHPDPKSASALTVEQPGLQMCGSWQKLSIGKAGSLPARMRGAVFAFGGQLYVLGGEKSTTGPWYRDFWALDLEKLDGWRQLPDFPLPKAVTDDLVGYHLVPHRDGRAFVFTGIPALPVFDTKRRKWSVMHTTFVPDALAPEWPYSTRKLIEYTAQCVGDRLYVFGGIHPTSMIGTDLLMELHIPSRKWRRLSGTAVPVPSVTGPGPREQCHSWVAKDNARIFFMFGEADRQAAMIHKQAHAGFYSYGYGDLWSWDIQAAAWTQERLRGNVPSPRSEMSCTYSAALDKVIIFGGYSPTVPTRFDDIEDIVTYSYYADTFIGDMSASSSSSSSSTERPPIPWKQVLTRGFPTYRADATLVTDTQTGKVFLFGGYKNTTYVRSKNAAPSGARSFVDLWQLRLDVPGGWFAGVDLEEEKRTAKAGPWQRCFACGSAGPWKRCGGTCDGRVFFCDSECLKEGWKEHKEMHNCGKA</sequence>
<dbReference type="InterPro" id="IPR015915">
    <property type="entry name" value="Kelch-typ_b-propeller"/>
</dbReference>
<dbReference type="InterPro" id="IPR011043">
    <property type="entry name" value="Gal_Oxase/kelch_b-propeller"/>
</dbReference>
<name>A0AAD7D625_MYCRO</name>
<dbReference type="Proteomes" id="UP001221757">
    <property type="component" value="Unassembled WGS sequence"/>
</dbReference>
<comment type="caution">
    <text evidence="1">The sequence shown here is derived from an EMBL/GenBank/DDBJ whole genome shotgun (WGS) entry which is preliminary data.</text>
</comment>
<proteinExistence type="predicted"/>
<dbReference type="SUPFAM" id="SSF50965">
    <property type="entry name" value="Galactose oxidase, central domain"/>
    <property type="match status" value="1"/>
</dbReference>
<dbReference type="EMBL" id="JARKIE010000120">
    <property type="protein sequence ID" value="KAJ7681286.1"/>
    <property type="molecule type" value="Genomic_DNA"/>
</dbReference>
<accession>A0AAD7D625</accession>
<dbReference type="AlphaFoldDB" id="A0AAD7D625"/>
<reference evidence="1" key="1">
    <citation type="submission" date="2023-03" db="EMBL/GenBank/DDBJ databases">
        <title>Massive genome expansion in bonnet fungi (Mycena s.s.) driven by repeated elements and novel gene families across ecological guilds.</title>
        <authorList>
            <consortium name="Lawrence Berkeley National Laboratory"/>
            <person name="Harder C.B."/>
            <person name="Miyauchi S."/>
            <person name="Viragh M."/>
            <person name="Kuo A."/>
            <person name="Thoen E."/>
            <person name="Andreopoulos B."/>
            <person name="Lu D."/>
            <person name="Skrede I."/>
            <person name="Drula E."/>
            <person name="Henrissat B."/>
            <person name="Morin E."/>
            <person name="Kohler A."/>
            <person name="Barry K."/>
            <person name="LaButti K."/>
            <person name="Morin E."/>
            <person name="Salamov A."/>
            <person name="Lipzen A."/>
            <person name="Mereny Z."/>
            <person name="Hegedus B."/>
            <person name="Baldrian P."/>
            <person name="Stursova M."/>
            <person name="Weitz H."/>
            <person name="Taylor A."/>
            <person name="Grigoriev I.V."/>
            <person name="Nagy L.G."/>
            <person name="Martin F."/>
            <person name="Kauserud H."/>
        </authorList>
    </citation>
    <scope>NUCLEOTIDE SEQUENCE</scope>
    <source>
        <strain evidence="1">CBHHK067</strain>
    </source>
</reference>
<organism evidence="1 2">
    <name type="scientific">Mycena rosella</name>
    <name type="common">Pink bonnet</name>
    <name type="synonym">Agaricus rosellus</name>
    <dbReference type="NCBI Taxonomy" id="1033263"/>
    <lineage>
        <taxon>Eukaryota</taxon>
        <taxon>Fungi</taxon>
        <taxon>Dikarya</taxon>
        <taxon>Basidiomycota</taxon>
        <taxon>Agaricomycotina</taxon>
        <taxon>Agaricomycetes</taxon>
        <taxon>Agaricomycetidae</taxon>
        <taxon>Agaricales</taxon>
        <taxon>Marasmiineae</taxon>
        <taxon>Mycenaceae</taxon>
        <taxon>Mycena</taxon>
    </lineage>
</organism>